<feature type="domain" description="GST C-terminal" evidence="3">
    <location>
        <begin position="177"/>
        <end position="298"/>
    </location>
</feature>
<evidence type="ECO:0000256" key="1">
    <source>
        <dbReference type="ARBA" id="ARBA00011738"/>
    </source>
</evidence>
<dbReference type="Proteomes" id="UP000694844">
    <property type="component" value="Chromosome 2"/>
</dbReference>
<dbReference type="Pfam" id="PF13409">
    <property type="entry name" value="GST_N_2"/>
    <property type="match status" value="1"/>
</dbReference>
<proteinExistence type="predicted"/>
<organism evidence="4 5">
    <name type="scientific">Crassostrea virginica</name>
    <name type="common">Eastern oyster</name>
    <dbReference type="NCBI Taxonomy" id="6565"/>
    <lineage>
        <taxon>Eukaryota</taxon>
        <taxon>Metazoa</taxon>
        <taxon>Spiralia</taxon>
        <taxon>Lophotrochozoa</taxon>
        <taxon>Mollusca</taxon>
        <taxon>Bivalvia</taxon>
        <taxon>Autobranchia</taxon>
        <taxon>Pteriomorphia</taxon>
        <taxon>Ostreida</taxon>
        <taxon>Ostreoidea</taxon>
        <taxon>Ostreidae</taxon>
        <taxon>Crassostrea</taxon>
    </lineage>
</organism>
<protein>
    <submittedName>
        <fullName evidence="5">Glutathione S-transferase 1-1-like</fullName>
    </submittedName>
</protein>
<dbReference type="SFLD" id="SFLDG00358">
    <property type="entry name" value="Main_(cytGST)"/>
    <property type="match status" value="1"/>
</dbReference>
<dbReference type="SUPFAM" id="SSF47616">
    <property type="entry name" value="GST C-terminal domain-like"/>
    <property type="match status" value="1"/>
</dbReference>
<dbReference type="FunFam" id="1.20.1050.10:FF:000007">
    <property type="entry name" value="Glutathione S-transferase 1-1"/>
    <property type="match status" value="1"/>
</dbReference>
<comment type="subunit">
    <text evidence="1">Homodimer.</text>
</comment>
<dbReference type="InterPro" id="IPR010987">
    <property type="entry name" value="Glutathione-S-Trfase_C-like"/>
</dbReference>
<dbReference type="InterPro" id="IPR040079">
    <property type="entry name" value="Glutathione_S-Trfase"/>
</dbReference>
<dbReference type="Gene3D" id="3.40.30.10">
    <property type="entry name" value="Glutaredoxin"/>
    <property type="match status" value="1"/>
</dbReference>
<dbReference type="CDD" id="cd03177">
    <property type="entry name" value="GST_C_Delta_Epsilon"/>
    <property type="match status" value="1"/>
</dbReference>
<dbReference type="Pfam" id="PF14497">
    <property type="entry name" value="GST_C_3"/>
    <property type="match status" value="1"/>
</dbReference>
<evidence type="ECO:0000259" key="2">
    <source>
        <dbReference type="PROSITE" id="PS50404"/>
    </source>
</evidence>
<dbReference type="PROSITE" id="PS50404">
    <property type="entry name" value="GST_NTER"/>
    <property type="match status" value="1"/>
</dbReference>
<dbReference type="SUPFAM" id="SSF52833">
    <property type="entry name" value="Thioredoxin-like"/>
    <property type="match status" value="1"/>
</dbReference>
<dbReference type="InterPro" id="IPR004046">
    <property type="entry name" value="GST_C"/>
</dbReference>
<dbReference type="PANTHER" id="PTHR43969">
    <property type="entry name" value="GLUTATHIONE S TRANSFERASE D10, ISOFORM A-RELATED"/>
    <property type="match status" value="1"/>
</dbReference>
<evidence type="ECO:0000313" key="4">
    <source>
        <dbReference type="Proteomes" id="UP000694844"/>
    </source>
</evidence>
<evidence type="ECO:0000313" key="5">
    <source>
        <dbReference type="RefSeq" id="XP_022318137.1"/>
    </source>
</evidence>
<dbReference type="GeneID" id="111121254"/>
<dbReference type="Gene3D" id="1.20.1050.10">
    <property type="match status" value="1"/>
</dbReference>
<reference evidence="5" key="1">
    <citation type="submission" date="2025-08" db="UniProtKB">
        <authorList>
            <consortium name="RefSeq"/>
        </authorList>
    </citation>
    <scope>IDENTIFICATION</scope>
    <source>
        <tissue evidence="5">Whole sample</tissue>
    </source>
</reference>
<feature type="domain" description="GST N-terminal" evidence="2">
    <location>
        <begin position="89"/>
        <end position="170"/>
    </location>
</feature>
<evidence type="ECO:0000259" key="3">
    <source>
        <dbReference type="PROSITE" id="PS50405"/>
    </source>
</evidence>
<dbReference type="SFLD" id="SFLDG01153">
    <property type="entry name" value="Main.4:_Theta-like"/>
    <property type="match status" value="1"/>
</dbReference>
<accession>A0A8B8CQP3</accession>
<dbReference type="SFLD" id="SFLDS00019">
    <property type="entry name" value="Glutathione_Transferase_(cytos"/>
    <property type="match status" value="1"/>
</dbReference>
<sequence length="298" mass="34140">MPHFSKTINDCEIEKGELTGKSSFRYLFPANCPRAQHTDLKCYISELAITKKKKLPMLVCLCFREKPEEIIVRPKMGNGASSSGVKGGGIPTLYIYGLSAPARAAWMTAKAAEIPVHLKYIDLFKGEHKTPEFAKINPDMTLPTLVDGDFTLWESRPIMQYMVSKWGGKHSYLYPKDLQKRAICDRLMNFDLGSVYKTVTEFTYPQLFQGKPPDPDKEAAMKKAFEYLNRHLDGGQQYMTGDNLTIVDISMATNISLTEIKGYKMEQWPDLAMWYRRMKALPYWAECNRGLYEWKSPQ</sequence>
<dbReference type="InterPro" id="IPR036282">
    <property type="entry name" value="Glutathione-S-Trfase_C_sf"/>
</dbReference>
<dbReference type="InterPro" id="IPR036249">
    <property type="entry name" value="Thioredoxin-like_sf"/>
</dbReference>
<dbReference type="GO" id="GO:0006749">
    <property type="term" value="P:glutathione metabolic process"/>
    <property type="evidence" value="ECO:0007669"/>
    <property type="project" value="TreeGrafter"/>
</dbReference>
<dbReference type="AlphaFoldDB" id="A0A8B8CQP3"/>
<keyword evidence="4" id="KW-1185">Reference proteome</keyword>
<name>A0A8B8CQP3_CRAVI</name>
<gene>
    <name evidence="5" type="primary">LOC111121254</name>
</gene>
<dbReference type="GO" id="GO:0004364">
    <property type="term" value="F:glutathione transferase activity"/>
    <property type="evidence" value="ECO:0007669"/>
    <property type="project" value="TreeGrafter"/>
</dbReference>
<dbReference type="KEGG" id="cvn:111121254"/>
<dbReference type="InterPro" id="IPR004045">
    <property type="entry name" value="Glutathione_S-Trfase_N"/>
</dbReference>
<dbReference type="PANTHER" id="PTHR43969:SF9">
    <property type="entry name" value="GLUTATHIONE S TRANSFERASE D10, ISOFORM A-RELATED"/>
    <property type="match status" value="1"/>
</dbReference>
<dbReference type="PROSITE" id="PS50405">
    <property type="entry name" value="GST_CTER"/>
    <property type="match status" value="1"/>
</dbReference>
<dbReference type="OrthoDB" id="6094707at2759"/>
<dbReference type="RefSeq" id="XP_022318137.1">
    <property type="nucleotide sequence ID" value="XM_022462429.1"/>
</dbReference>